<dbReference type="EMBL" id="JABSTQ010011392">
    <property type="protein sequence ID" value="KAG0411914.1"/>
    <property type="molecule type" value="Genomic_DNA"/>
</dbReference>
<reference evidence="1 2" key="1">
    <citation type="journal article" date="2020" name="Cell">
        <title>Large-Scale Comparative Analyses of Tick Genomes Elucidate Their Genetic Diversity and Vector Capacities.</title>
        <authorList>
            <consortium name="Tick Genome and Microbiome Consortium (TIGMIC)"/>
            <person name="Jia N."/>
            <person name="Wang J."/>
            <person name="Shi W."/>
            <person name="Du L."/>
            <person name="Sun Y."/>
            <person name="Zhan W."/>
            <person name="Jiang J.F."/>
            <person name="Wang Q."/>
            <person name="Zhang B."/>
            <person name="Ji P."/>
            <person name="Bell-Sakyi L."/>
            <person name="Cui X.M."/>
            <person name="Yuan T.T."/>
            <person name="Jiang B.G."/>
            <person name="Yang W.F."/>
            <person name="Lam T.T."/>
            <person name="Chang Q.C."/>
            <person name="Ding S.J."/>
            <person name="Wang X.J."/>
            <person name="Zhu J.G."/>
            <person name="Ruan X.D."/>
            <person name="Zhao L."/>
            <person name="Wei J.T."/>
            <person name="Ye R.Z."/>
            <person name="Que T.C."/>
            <person name="Du C.H."/>
            <person name="Zhou Y.H."/>
            <person name="Cheng J.X."/>
            <person name="Dai P.F."/>
            <person name="Guo W.B."/>
            <person name="Han X.H."/>
            <person name="Huang E.J."/>
            <person name="Li L.F."/>
            <person name="Wei W."/>
            <person name="Gao Y.C."/>
            <person name="Liu J.Z."/>
            <person name="Shao H.Z."/>
            <person name="Wang X."/>
            <person name="Wang C.C."/>
            <person name="Yang T.C."/>
            <person name="Huo Q.B."/>
            <person name="Li W."/>
            <person name="Chen H.Y."/>
            <person name="Chen S.E."/>
            <person name="Zhou L.G."/>
            <person name="Ni X.B."/>
            <person name="Tian J.H."/>
            <person name="Sheng Y."/>
            <person name="Liu T."/>
            <person name="Pan Y.S."/>
            <person name="Xia L.Y."/>
            <person name="Li J."/>
            <person name="Zhao F."/>
            <person name="Cao W.C."/>
        </authorList>
    </citation>
    <scope>NUCLEOTIDE SEQUENCE [LARGE SCALE GENOMIC DNA]</scope>
    <source>
        <strain evidence="1">Iper-2018</strain>
    </source>
</reference>
<protein>
    <submittedName>
        <fullName evidence="1">Uncharacterized protein</fullName>
    </submittedName>
</protein>
<organism evidence="1 2">
    <name type="scientific">Ixodes persulcatus</name>
    <name type="common">Taiga tick</name>
    <dbReference type="NCBI Taxonomy" id="34615"/>
    <lineage>
        <taxon>Eukaryota</taxon>
        <taxon>Metazoa</taxon>
        <taxon>Ecdysozoa</taxon>
        <taxon>Arthropoda</taxon>
        <taxon>Chelicerata</taxon>
        <taxon>Arachnida</taxon>
        <taxon>Acari</taxon>
        <taxon>Parasitiformes</taxon>
        <taxon>Ixodida</taxon>
        <taxon>Ixodoidea</taxon>
        <taxon>Ixodidae</taxon>
        <taxon>Ixodinae</taxon>
        <taxon>Ixodes</taxon>
    </lineage>
</organism>
<gene>
    <name evidence="1" type="ORF">HPB47_010940</name>
</gene>
<sequence length="242" mass="26312">MRSPRDDREGTIQSEQDNDSILFSRVSLYSVIGMLTLAVLFCAGVLVYTMRRNDLLKAEYYRLMSAIVNRTHRGRDLRDVAMTTETTESMGPAAGLPQGTLDGILILLTHRTISVIDKRDKTIATKNPIAQLQKSLTQTDSLYYDDLDSGPKATSRAVSDSSTVAATKTRTTGLASSVRNESSMNIKGGVTLIGATATIKVLKRRHQRGNAGTYTSKFSFLDAAETVRTSVIRNSSAAAKVA</sequence>
<evidence type="ECO:0000313" key="2">
    <source>
        <dbReference type="Proteomes" id="UP000805193"/>
    </source>
</evidence>
<keyword evidence="2" id="KW-1185">Reference proteome</keyword>
<name>A0AC60NYG2_IXOPE</name>
<comment type="caution">
    <text evidence="1">The sequence shown here is derived from an EMBL/GenBank/DDBJ whole genome shotgun (WGS) entry which is preliminary data.</text>
</comment>
<accession>A0AC60NYG2</accession>
<dbReference type="Proteomes" id="UP000805193">
    <property type="component" value="Unassembled WGS sequence"/>
</dbReference>
<proteinExistence type="predicted"/>
<evidence type="ECO:0000313" key="1">
    <source>
        <dbReference type="EMBL" id="KAG0411914.1"/>
    </source>
</evidence>